<feature type="binding site" evidence="11">
    <location>
        <begin position="7"/>
        <end position="12"/>
    </location>
    <ligand>
        <name>FMN</name>
        <dbReference type="ChEBI" id="CHEBI:58210"/>
    </ligand>
</feature>
<feature type="binding site" evidence="11">
    <location>
        <begin position="54"/>
        <end position="57"/>
    </location>
    <ligand>
        <name>FMN</name>
        <dbReference type="ChEBI" id="CHEBI:58210"/>
    </ligand>
</feature>
<reference evidence="14" key="1">
    <citation type="submission" date="2023-07" db="EMBL/GenBank/DDBJ databases">
        <title>Chromosome-level genome assembly of Artemia franciscana.</title>
        <authorList>
            <person name="Jo E."/>
        </authorList>
    </citation>
    <scope>NUCLEOTIDE SEQUENCE</scope>
    <source>
        <tissue evidence="14">Whole body</tissue>
    </source>
</reference>
<comment type="function">
    <text evidence="11">NADPH-dependent reductase which is a central component of the cytosolic iron-sulfur (Fe-S) protein assembly (CIA) machinery. Transfers electrons from NADPH via its FAD and FMN prosthetic groups to the [2Fe-2S] cluster of the anamorsin/DRE2 homolog, another key component of the CIA machinery. In turn, this reduced cluster provides electrons for assembly of cytosolic iron-sulfur cluster proteins.</text>
</comment>
<feature type="domain" description="FAD-binding FR-type" evidence="13">
    <location>
        <begin position="189"/>
        <end position="430"/>
    </location>
</feature>
<dbReference type="InterPro" id="IPR029039">
    <property type="entry name" value="Flavoprotein-like_sf"/>
</dbReference>
<evidence type="ECO:0000256" key="2">
    <source>
        <dbReference type="ARBA" id="ARBA00001974"/>
    </source>
</evidence>
<evidence type="ECO:0000256" key="7">
    <source>
        <dbReference type="ARBA" id="ARBA00022827"/>
    </source>
</evidence>
<dbReference type="HAMAP" id="MF_03178">
    <property type="entry name" value="NDOR1"/>
    <property type="match status" value="1"/>
</dbReference>
<keyword evidence="6 11" id="KW-0288">FMN</keyword>
<dbReference type="GO" id="GO:0050661">
    <property type="term" value="F:NADP binding"/>
    <property type="evidence" value="ECO:0007669"/>
    <property type="project" value="UniProtKB-UniRule"/>
</dbReference>
<evidence type="ECO:0000256" key="4">
    <source>
        <dbReference type="ARBA" id="ARBA00022490"/>
    </source>
</evidence>
<keyword evidence="7 11" id="KW-0274">FAD</keyword>
<feature type="binding site" evidence="11">
    <location>
        <begin position="367"/>
        <end position="370"/>
    </location>
    <ligand>
        <name>FAD</name>
        <dbReference type="ChEBI" id="CHEBI:57692"/>
    </ligand>
</feature>
<feature type="binding site" evidence="11">
    <location>
        <position position="579"/>
    </location>
    <ligand>
        <name>FAD</name>
        <dbReference type="ChEBI" id="CHEBI:57692"/>
    </ligand>
</feature>
<dbReference type="GO" id="GO:0050660">
    <property type="term" value="F:flavin adenine dinucleotide binding"/>
    <property type="evidence" value="ECO:0007669"/>
    <property type="project" value="UniProtKB-UniRule"/>
</dbReference>
<dbReference type="Pfam" id="PF00258">
    <property type="entry name" value="Flavodoxin_1"/>
    <property type="match status" value="1"/>
</dbReference>
<dbReference type="Proteomes" id="UP001187531">
    <property type="component" value="Unassembled WGS sequence"/>
</dbReference>
<evidence type="ECO:0000256" key="10">
    <source>
        <dbReference type="ARBA" id="ARBA00052174"/>
    </source>
</evidence>
<dbReference type="SUPFAM" id="SSF63380">
    <property type="entry name" value="Riboflavin synthase domain-like"/>
    <property type="match status" value="1"/>
</dbReference>
<comment type="cofactor">
    <cofactor evidence="1 11">
        <name>FMN</name>
        <dbReference type="ChEBI" id="CHEBI:58210"/>
    </cofactor>
</comment>
<dbReference type="AlphaFoldDB" id="A0AA88HRN1"/>
<dbReference type="PANTHER" id="PTHR19384">
    <property type="entry name" value="NITRIC OXIDE SYNTHASE-RELATED"/>
    <property type="match status" value="1"/>
</dbReference>
<dbReference type="GO" id="GO:0005829">
    <property type="term" value="C:cytosol"/>
    <property type="evidence" value="ECO:0007669"/>
    <property type="project" value="TreeGrafter"/>
</dbReference>
<evidence type="ECO:0000256" key="1">
    <source>
        <dbReference type="ARBA" id="ARBA00001917"/>
    </source>
</evidence>
<dbReference type="InterPro" id="IPR028879">
    <property type="entry name" value="NDOR1"/>
</dbReference>
<dbReference type="GO" id="GO:0016226">
    <property type="term" value="P:iron-sulfur cluster assembly"/>
    <property type="evidence" value="ECO:0007669"/>
    <property type="project" value="UniProtKB-UniRule"/>
</dbReference>
<protein>
    <recommendedName>
        <fullName evidence="11">NADPH-dependent diflavin oxidoreductase 1</fullName>
        <ecNumber evidence="11">1.18.1.-</ecNumber>
    </recommendedName>
    <alternativeName>
        <fullName evidence="11">NADPH-dependent FMN and FAD-containing oxidoreductase</fullName>
    </alternativeName>
</protein>
<feature type="binding site" evidence="11">
    <location>
        <begin position="401"/>
        <end position="404"/>
    </location>
    <ligand>
        <name>FAD</name>
        <dbReference type="ChEBI" id="CHEBI:57692"/>
    </ligand>
</feature>
<evidence type="ECO:0000256" key="11">
    <source>
        <dbReference type="HAMAP-Rule" id="MF_03178"/>
    </source>
</evidence>
<feature type="binding site" evidence="11">
    <location>
        <position position="127"/>
    </location>
    <ligand>
        <name>FMN</name>
        <dbReference type="ChEBI" id="CHEBI:58210"/>
    </ligand>
</feature>
<evidence type="ECO:0000256" key="3">
    <source>
        <dbReference type="ARBA" id="ARBA00004496"/>
    </source>
</evidence>
<dbReference type="Gene3D" id="3.40.50.360">
    <property type="match status" value="1"/>
</dbReference>
<evidence type="ECO:0000313" key="15">
    <source>
        <dbReference type="Proteomes" id="UP001187531"/>
    </source>
</evidence>
<dbReference type="InterPro" id="IPR001094">
    <property type="entry name" value="Flavdoxin-like"/>
</dbReference>
<dbReference type="Gene3D" id="1.20.990.10">
    <property type="entry name" value="NADPH-cytochrome p450 Reductase, Chain A, domain 3"/>
    <property type="match status" value="1"/>
</dbReference>
<dbReference type="InterPro" id="IPR008254">
    <property type="entry name" value="Flavodoxin/NO_synth"/>
</dbReference>
<comment type="cofactor">
    <cofactor evidence="2 11">
        <name>FAD</name>
        <dbReference type="ChEBI" id="CHEBI:57692"/>
    </cofactor>
</comment>
<dbReference type="PROSITE" id="PS50902">
    <property type="entry name" value="FLAVODOXIN_LIKE"/>
    <property type="match status" value="1"/>
</dbReference>
<dbReference type="InterPro" id="IPR003097">
    <property type="entry name" value="CysJ-like_FAD-binding"/>
</dbReference>
<dbReference type="Pfam" id="PF00175">
    <property type="entry name" value="NAD_binding_1"/>
    <property type="match status" value="1"/>
</dbReference>
<comment type="caution">
    <text evidence="14">The sequence shown here is derived from an EMBL/GenBank/DDBJ whole genome shotgun (WGS) entry which is preliminary data.</text>
</comment>
<dbReference type="Pfam" id="PF00667">
    <property type="entry name" value="FAD_binding_1"/>
    <property type="match status" value="1"/>
</dbReference>
<dbReference type="Gene3D" id="3.40.50.80">
    <property type="entry name" value="Nucleotide-binding domain of ferredoxin-NADP reductase (FNR) module"/>
    <property type="match status" value="1"/>
</dbReference>
<evidence type="ECO:0000256" key="9">
    <source>
        <dbReference type="ARBA" id="ARBA00023002"/>
    </source>
</evidence>
<dbReference type="SUPFAM" id="SSF52218">
    <property type="entry name" value="Flavoproteins"/>
    <property type="match status" value="1"/>
</dbReference>
<dbReference type="FunFam" id="3.40.50.80:FF:000030">
    <property type="entry name" value="NADPH-dependent diflavin oxidoreductase 1"/>
    <property type="match status" value="1"/>
</dbReference>
<dbReference type="Gene3D" id="2.40.30.10">
    <property type="entry name" value="Translation factors"/>
    <property type="match status" value="1"/>
</dbReference>
<evidence type="ECO:0000256" key="6">
    <source>
        <dbReference type="ARBA" id="ARBA00022643"/>
    </source>
</evidence>
<dbReference type="PRINTS" id="PR00371">
    <property type="entry name" value="FPNCR"/>
</dbReference>
<dbReference type="InterPro" id="IPR023173">
    <property type="entry name" value="NADPH_Cyt_P450_Rdtase_alpha"/>
</dbReference>
<keyword evidence="15" id="KW-1185">Reference proteome</keyword>
<feature type="binding site" evidence="11">
    <location>
        <begin position="500"/>
        <end position="501"/>
    </location>
    <ligand>
        <name>NADP(+)</name>
        <dbReference type="ChEBI" id="CHEBI:58349"/>
    </ligand>
</feature>
<gene>
    <name evidence="14" type="ORF">QYM36_011348</name>
</gene>
<dbReference type="InterPro" id="IPR039261">
    <property type="entry name" value="FNR_nucleotide-bd"/>
</dbReference>
<evidence type="ECO:0000313" key="14">
    <source>
        <dbReference type="EMBL" id="KAK2712626.1"/>
    </source>
</evidence>
<comment type="similarity">
    <text evidence="11">Belongs to the NADPH-dependent diflavin oxidoreductase NDOR1 family.</text>
</comment>
<name>A0AA88HRN1_ARTSF</name>
<feature type="binding site" evidence="11">
    <location>
        <position position="444"/>
    </location>
    <ligand>
        <name>NADP(+)</name>
        <dbReference type="ChEBI" id="CHEBI:58349"/>
    </ligand>
</feature>
<dbReference type="FunFam" id="1.20.990.10:FF:000008">
    <property type="entry name" value="NADPH-dependent diflavin oxidoreductase 1"/>
    <property type="match status" value="1"/>
</dbReference>
<keyword evidence="8 11" id="KW-0521">NADP</keyword>
<feature type="domain" description="Flavodoxin-like" evidence="12">
    <location>
        <begin position="1"/>
        <end position="145"/>
    </location>
</feature>
<dbReference type="GO" id="GO:0010181">
    <property type="term" value="F:FMN binding"/>
    <property type="evidence" value="ECO:0007669"/>
    <property type="project" value="UniProtKB-UniRule"/>
</dbReference>
<feature type="binding site" evidence="11">
    <location>
        <position position="335"/>
    </location>
    <ligand>
        <name>FAD</name>
        <dbReference type="ChEBI" id="CHEBI:57692"/>
    </ligand>
</feature>
<dbReference type="GO" id="GO:0160246">
    <property type="term" value="F:NADPH-iron-sulfur [2Fe-2S] protein oxidoreductase activity"/>
    <property type="evidence" value="ECO:0007669"/>
    <property type="project" value="InterPro"/>
</dbReference>
<keyword evidence="9 11" id="KW-0560">Oxidoreductase</keyword>
<sequence length="580" mass="66676">MKLVYGSQTGTAKEFSEALSRLLSSINIRVPPVSLANFPIKDLVSEDIIVFICSTTGQAEEPDNMKKFWKFLLRRNLPSSFLSRLKFAIFGLGDSSYPKFNVVSKRLFRRLLQLGATPIVPLSLGDDQHDLGPDAAFDPWAEELKLKLLQLFPLPLDWKPRDPNIPPPSRYEVVNKNGSFFIPPSGNQINRFSATISSNEKVTSGTHFQDVRLVSFNFNSESFYYLPGAVLMVQPKNLNENVKMFFQLFPHLLPDEELLLKVEPEVEYPSPLTLPQPFTLRKAVETYFDIQSKPKRYFFELLSYFSQDELEKEKLLEFSKAEGQQDLYSYVNRPRRNILEVLYDFRHTTPYIPVNYLFELIPEMKARAFSIASSQDVYSSGAQLLVAVVNYKTRLSAPRLGLCSNFLARLRNGDKVDVWLKGGTVTFPPDDKPEIPVVMIGPGTGCAPFRAYIQHTVSRNINRRLIMFFGCRSKHHDFFFEEEWQPLVDSGKLELFTAFSRDQDDKVYVQHKIRDQSSVLLPLILEQNAHIYVAGSSKQMPQDVKDALKDVLSTHMTKEEAEIYFKRLEDQKRVQFETWS</sequence>
<dbReference type="EMBL" id="JAVRJZ010000015">
    <property type="protein sequence ID" value="KAK2712626.1"/>
    <property type="molecule type" value="Genomic_DNA"/>
</dbReference>
<comment type="subcellular location">
    <subcellularLocation>
        <location evidence="3 11">Cytoplasm</location>
    </subcellularLocation>
</comment>
<dbReference type="PROSITE" id="PS51384">
    <property type="entry name" value="FAD_FR"/>
    <property type="match status" value="1"/>
</dbReference>
<accession>A0AA88HRN1</accession>
<evidence type="ECO:0000256" key="5">
    <source>
        <dbReference type="ARBA" id="ARBA00022630"/>
    </source>
</evidence>
<comment type="similarity">
    <text evidence="11">In the C-terminal section; belongs to the flavoprotein pyridine nucleotide cytochrome reductase family.</text>
</comment>
<comment type="similarity">
    <text evidence="11">In the N-terminal section; belongs to the flavodoxin family.</text>
</comment>
<proteinExistence type="inferred from homology"/>
<feature type="binding site" evidence="11">
    <location>
        <begin position="506"/>
        <end position="510"/>
    </location>
    <ligand>
        <name>NADP(+)</name>
        <dbReference type="ChEBI" id="CHEBI:58349"/>
    </ligand>
</feature>
<organism evidence="14 15">
    <name type="scientific">Artemia franciscana</name>
    <name type="common">Brine shrimp</name>
    <name type="synonym">Artemia sanfranciscana</name>
    <dbReference type="NCBI Taxonomy" id="6661"/>
    <lineage>
        <taxon>Eukaryota</taxon>
        <taxon>Metazoa</taxon>
        <taxon>Ecdysozoa</taxon>
        <taxon>Arthropoda</taxon>
        <taxon>Crustacea</taxon>
        <taxon>Branchiopoda</taxon>
        <taxon>Anostraca</taxon>
        <taxon>Artemiidae</taxon>
        <taxon>Artemia</taxon>
    </lineage>
</organism>
<dbReference type="InterPro" id="IPR017938">
    <property type="entry name" value="Riboflavin_synthase-like_b-brl"/>
</dbReference>
<feature type="binding site" evidence="11">
    <location>
        <position position="543"/>
    </location>
    <ligand>
        <name>NADP(+)</name>
        <dbReference type="ChEBI" id="CHEBI:58349"/>
    </ligand>
</feature>
<keyword evidence="5 11" id="KW-0285">Flavoprotein</keyword>
<evidence type="ECO:0000259" key="12">
    <source>
        <dbReference type="PROSITE" id="PS50902"/>
    </source>
</evidence>
<comment type="catalytic activity">
    <reaction evidence="10">
        <text>2 oxidized [2Fe-2S]-[protein] + NADPH = 2 reduced [2Fe-2S]-[protein] + NADP(+) + H(+)</text>
        <dbReference type="Rhea" id="RHEA:67716"/>
        <dbReference type="Rhea" id="RHEA-COMP:17327"/>
        <dbReference type="Rhea" id="RHEA-COMP:17328"/>
        <dbReference type="ChEBI" id="CHEBI:15378"/>
        <dbReference type="ChEBI" id="CHEBI:33737"/>
        <dbReference type="ChEBI" id="CHEBI:33738"/>
        <dbReference type="ChEBI" id="CHEBI:57783"/>
        <dbReference type="ChEBI" id="CHEBI:58349"/>
    </reaction>
    <physiologicalReaction direction="left-to-right" evidence="10">
        <dbReference type="Rhea" id="RHEA:67717"/>
    </physiologicalReaction>
</comment>
<evidence type="ECO:0000259" key="13">
    <source>
        <dbReference type="PROSITE" id="PS51384"/>
    </source>
</evidence>
<dbReference type="GO" id="GO:0016651">
    <property type="term" value="F:oxidoreductase activity, acting on NAD(P)H"/>
    <property type="evidence" value="ECO:0007669"/>
    <property type="project" value="UniProtKB-UniRule"/>
</dbReference>
<dbReference type="InterPro" id="IPR001433">
    <property type="entry name" value="OxRdtase_FAD/NAD-bd"/>
</dbReference>
<keyword evidence="4 11" id="KW-0963">Cytoplasm</keyword>
<dbReference type="EC" id="1.18.1.-" evidence="11"/>
<dbReference type="SUPFAM" id="SSF52343">
    <property type="entry name" value="Ferredoxin reductase-like, C-terminal NADP-linked domain"/>
    <property type="match status" value="1"/>
</dbReference>
<dbReference type="InterPro" id="IPR017927">
    <property type="entry name" value="FAD-bd_FR_type"/>
</dbReference>
<dbReference type="PRINTS" id="PR00369">
    <property type="entry name" value="FLAVODOXIN"/>
</dbReference>
<dbReference type="PANTHER" id="PTHR19384:SF10">
    <property type="entry name" value="NADPH-DEPENDENT DIFLAVIN OXIDOREDUCTASE 1"/>
    <property type="match status" value="1"/>
</dbReference>
<dbReference type="InterPro" id="IPR001709">
    <property type="entry name" value="Flavoprot_Pyr_Nucl_cyt_Rdtase"/>
</dbReference>
<evidence type="ECO:0000256" key="8">
    <source>
        <dbReference type="ARBA" id="ARBA00022857"/>
    </source>
</evidence>
<feature type="binding site" evidence="11">
    <location>
        <begin position="92"/>
        <end position="101"/>
    </location>
    <ligand>
        <name>FMN</name>
        <dbReference type="ChEBI" id="CHEBI:58210"/>
    </ligand>
</feature>